<comment type="caution">
    <text evidence="4">The sequence shown here is derived from an EMBL/GenBank/DDBJ whole genome shotgun (WGS) entry which is preliminary data.</text>
</comment>
<keyword evidence="5" id="KW-1185">Reference proteome</keyword>
<feature type="chain" id="PRO_5013070117" evidence="2">
    <location>
        <begin position="25"/>
        <end position="336"/>
    </location>
</feature>
<dbReference type="InterPro" id="IPR013658">
    <property type="entry name" value="SGL"/>
</dbReference>
<dbReference type="GO" id="GO:0004341">
    <property type="term" value="F:gluconolactonase activity"/>
    <property type="evidence" value="ECO:0007669"/>
    <property type="project" value="UniProtKB-EC"/>
</dbReference>
<dbReference type="STRING" id="1915074.SPHI_05160"/>
<dbReference type="InterPro" id="IPR051262">
    <property type="entry name" value="SMP-30/CGR1_Lactonase"/>
</dbReference>
<evidence type="ECO:0000259" key="3">
    <source>
        <dbReference type="Pfam" id="PF08450"/>
    </source>
</evidence>
<keyword evidence="1 4" id="KW-0378">Hydrolase</keyword>
<protein>
    <submittedName>
        <fullName evidence="4">Gluconolactonase</fullName>
        <ecNumber evidence="4">3.1.1.17</ecNumber>
    </submittedName>
</protein>
<evidence type="ECO:0000313" key="4">
    <source>
        <dbReference type="EMBL" id="ONF97080.1"/>
    </source>
</evidence>
<dbReference type="AlphaFoldDB" id="A0A1V2EWV4"/>
<sequence>MKMTRRAIVAGLAAAPLLSTPARAASGGSITRLHPALDALIDPTSAVEVIASGYRWTEGPVWVRDGAYLLFSDVPANVVYSWTRGNGARPFLSPSGRAGPIPPGIREAGANGLALDADGALIVADSGSRAIARVALATKRKTILADRFEGKRFNSCNDVAIGPGGAIYFTDPPYGLTDGDHSSLKELDFNGVFRLLPGGAVELIDRSLSRPNGVALSPTGDRLYVACSDEKRPEIRGYDLAADGSATGLGRQLVDFSAEFARKLPGLPDGLEVARTGHLFASGPGGLYIIAPDGTKLGMIAVGKAIANCAFGEDGKTLFLTASNMVARVRLKVSGW</sequence>
<dbReference type="PANTHER" id="PTHR47572">
    <property type="entry name" value="LIPOPROTEIN-RELATED"/>
    <property type="match status" value="1"/>
</dbReference>
<evidence type="ECO:0000313" key="5">
    <source>
        <dbReference type="Proteomes" id="UP000188729"/>
    </source>
</evidence>
<name>A0A1V2EWV4_9SPHN</name>
<dbReference type="SUPFAM" id="SSF63829">
    <property type="entry name" value="Calcium-dependent phosphotriesterase"/>
    <property type="match status" value="1"/>
</dbReference>
<organism evidence="4 5">
    <name type="scientific">Sphingomonas jeddahensis</name>
    <dbReference type="NCBI Taxonomy" id="1915074"/>
    <lineage>
        <taxon>Bacteria</taxon>
        <taxon>Pseudomonadati</taxon>
        <taxon>Pseudomonadota</taxon>
        <taxon>Alphaproteobacteria</taxon>
        <taxon>Sphingomonadales</taxon>
        <taxon>Sphingomonadaceae</taxon>
        <taxon>Sphingomonas</taxon>
    </lineage>
</organism>
<gene>
    <name evidence="4" type="primary">gnl</name>
    <name evidence="4" type="ORF">SPHI_05160</name>
</gene>
<dbReference type="Gene3D" id="2.120.10.30">
    <property type="entry name" value="TolB, C-terminal domain"/>
    <property type="match status" value="1"/>
</dbReference>
<reference evidence="4 5" key="1">
    <citation type="submission" date="2016-11" db="EMBL/GenBank/DDBJ databases">
        <title>Genome sequence of Sphingomonas jeddahensis G39.</title>
        <authorList>
            <person name="Poehlein A."/>
            <person name="Wuebbeler J.H."/>
            <person name="Steinbuechel A."/>
            <person name="Daniel R."/>
        </authorList>
    </citation>
    <scope>NUCLEOTIDE SEQUENCE [LARGE SCALE GENOMIC DNA]</scope>
    <source>
        <strain evidence="4 5">G39</strain>
    </source>
</reference>
<proteinExistence type="predicted"/>
<dbReference type="PANTHER" id="PTHR47572:SF4">
    <property type="entry name" value="LACTONASE DRP35"/>
    <property type="match status" value="1"/>
</dbReference>
<dbReference type="Pfam" id="PF08450">
    <property type="entry name" value="SGL"/>
    <property type="match status" value="1"/>
</dbReference>
<evidence type="ECO:0000256" key="2">
    <source>
        <dbReference type="SAM" id="SignalP"/>
    </source>
</evidence>
<dbReference type="EMBL" id="MPSB01000002">
    <property type="protein sequence ID" value="ONF97080.1"/>
    <property type="molecule type" value="Genomic_DNA"/>
</dbReference>
<feature type="signal peptide" evidence="2">
    <location>
        <begin position="1"/>
        <end position="24"/>
    </location>
</feature>
<dbReference type="InterPro" id="IPR011042">
    <property type="entry name" value="6-blade_b-propeller_TolB-like"/>
</dbReference>
<keyword evidence="2" id="KW-0732">Signal</keyword>
<evidence type="ECO:0000256" key="1">
    <source>
        <dbReference type="ARBA" id="ARBA00022801"/>
    </source>
</evidence>
<dbReference type="Proteomes" id="UP000188729">
    <property type="component" value="Unassembled WGS sequence"/>
</dbReference>
<accession>A0A1V2EWV4</accession>
<feature type="domain" description="SMP-30/Gluconolactonase/LRE-like region" evidence="3">
    <location>
        <begin position="56"/>
        <end position="323"/>
    </location>
</feature>
<dbReference type="EC" id="3.1.1.17" evidence="4"/>